<dbReference type="SMART" id="SM00355">
    <property type="entry name" value="ZnF_C2H2"/>
    <property type="match status" value="11"/>
</dbReference>
<evidence type="ECO:0000256" key="4">
    <source>
        <dbReference type="ARBA" id="ARBA00022737"/>
    </source>
</evidence>
<keyword evidence="9" id="KW-0539">Nucleus</keyword>
<comment type="similarity">
    <text evidence="2">Belongs to the krueppel C2H2-type zinc-finger protein family.</text>
</comment>
<proteinExistence type="inferred from homology"/>
<keyword evidence="8" id="KW-0804">Transcription</keyword>
<dbReference type="InterPro" id="IPR013087">
    <property type="entry name" value="Znf_C2H2_type"/>
</dbReference>
<feature type="domain" description="C2H2-type" evidence="12">
    <location>
        <begin position="350"/>
        <end position="372"/>
    </location>
</feature>
<dbReference type="Pfam" id="PF13912">
    <property type="entry name" value="zf-C2H2_6"/>
    <property type="match status" value="1"/>
</dbReference>
<evidence type="ECO:0000256" key="3">
    <source>
        <dbReference type="ARBA" id="ARBA00022723"/>
    </source>
</evidence>
<dbReference type="PROSITE" id="PS50157">
    <property type="entry name" value="ZINC_FINGER_C2H2_2"/>
    <property type="match status" value="11"/>
</dbReference>
<dbReference type="InterPro" id="IPR036236">
    <property type="entry name" value="Znf_C2H2_sf"/>
</dbReference>
<dbReference type="Gene3D" id="3.30.160.60">
    <property type="entry name" value="Classic Zinc Finger"/>
    <property type="match status" value="11"/>
</dbReference>
<evidence type="ECO:0000259" key="12">
    <source>
        <dbReference type="PROSITE" id="PS50157"/>
    </source>
</evidence>
<dbReference type="GO" id="GO:0008270">
    <property type="term" value="F:zinc ion binding"/>
    <property type="evidence" value="ECO:0007669"/>
    <property type="project" value="UniProtKB-KW"/>
</dbReference>
<evidence type="ECO:0000313" key="13">
    <source>
        <dbReference type="Proteomes" id="UP000035680"/>
    </source>
</evidence>
<feature type="domain" description="C2H2-type" evidence="12">
    <location>
        <begin position="322"/>
        <end position="349"/>
    </location>
</feature>
<keyword evidence="3" id="KW-0479">Metal-binding</keyword>
<reference evidence="14" key="2">
    <citation type="submission" date="2015-08" db="UniProtKB">
        <authorList>
            <consortium name="WormBaseParasite"/>
        </authorList>
    </citation>
    <scope>IDENTIFICATION</scope>
</reference>
<keyword evidence="5 10" id="KW-0863">Zinc-finger</keyword>
<feature type="domain" description="C2H2-type" evidence="12">
    <location>
        <begin position="152"/>
        <end position="179"/>
    </location>
</feature>
<evidence type="ECO:0000256" key="10">
    <source>
        <dbReference type="PROSITE-ProRule" id="PRU00042"/>
    </source>
</evidence>
<feature type="domain" description="C2H2-type" evidence="12">
    <location>
        <begin position="488"/>
        <end position="515"/>
    </location>
</feature>
<dbReference type="STRING" id="75913.A0A0K0G3C7"/>
<evidence type="ECO:0000256" key="6">
    <source>
        <dbReference type="ARBA" id="ARBA00022833"/>
    </source>
</evidence>
<dbReference type="FunFam" id="3.30.160.60:FF:000110">
    <property type="entry name" value="Zinc finger protein-like"/>
    <property type="match status" value="1"/>
</dbReference>
<feature type="domain" description="C2H2-type" evidence="12">
    <location>
        <begin position="460"/>
        <end position="487"/>
    </location>
</feature>
<feature type="domain" description="C2H2-type" evidence="12">
    <location>
        <begin position="208"/>
        <end position="236"/>
    </location>
</feature>
<dbReference type="FunFam" id="3.30.160.60:FF:000358">
    <property type="entry name" value="zinc finger protein 24"/>
    <property type="match status" value="1"/>
</dbReference>
<feature type="domain" description="C2H2-type" evidence="12">
    <location>
        <begin position="516"/>
        <end position="543"/>
    </location>
</feature>
<dbReference type="PANTHER" id="PTHR24399:SF23">
    <property type="entry name" value="C2H2-TYPE DOMAIN-CONTAINING PROTEIN"/>
    <property type="match status" value="1"/>
</dbReference>
<organism evidence="13 14">
    <name type="scientific">Strongyloides venezuelensis</name>
    <name type="common">Threadworm</name>
    <dbReference type="NCBI Taxonomy" id="75913"/>
    <lineage>
        <taxon>Eukaryota</taxon>
        <taxon>Metazoa</taxon>
        <taxon>Ecdysozoa</taxon>
        <taxon>Nematoda</taxon>
        <taxon>Chromadorea</taxon>
        <taxon>Rhabditida</taxon>
        <taxon>Tylenchina</taxon>
        <taxon>Panagrolaimomorpha</taxon>
        <taxon>Strongyloidoidea</taxon>
        <taxon>Strongyloididae</taxon>
        <taxon>Strongyloides</taxon>
    </lineage>
</organism>
<evidence type="ECO:0000256" key="7">
    <source>
        <dbReference type="ARBA" id="ARBA00023015"/>
    </source>
</evidence>
<dbReference type="GO" id="GO:0000978">
    <property type="term" value="F:RNA polymerase II cis-regulatory region sequence-specific DNA binding"/>
    <property type="evidence" value="ECO:0007669"/>
    <property type="project" value="TreeGrafter"/>
</dbReference>
<feature type="domain" description="C2H2-type" evidence="12">
    <location>
        <begin position="264"/>
        <end position="292"/>
    </location>
</feature>
<sequence length="921" mass="102977">MVNMVHDGVPLRPPVIYKNKTLTNEDIDDDEKNSAISYSNPTNSSTSSSESDDSPGRIDNNTQSPNQQEASPNDSMSDYNEASYENGMYDDEMEDEDADEEIVDEEMEEYLLEEDEELNDLDNEEMNDSKDDEDSSSDKNKSGDSNGIEKRHICDICGKAFPYLSILESHRRCHTGEKPFQCHFCDKKFAQKATLQVHERTHTGERPYKCRYCEKTFAQYGTKTVHEKSAHLGIRNYKCPKCNKSLSSPSALYTHKKTHGAKAFQCHLCPKTFTLKNYLKLHVKQVHEQNEKKHVCRFCMKSFSYAGSLQVHVRTHTGERPYVCKYCPKAFASQGNLQSHERTHTGERPYSCTTCSRSFIQKSQLTAHEATHQCNNISSPQNISSNTSTASSRSPNSCSPSTNYINKSPSNVQTLLQQVDIKLPVNDNTTTLSNSSTNITQNESVGVPEVAVSPKKLTEYICKYCGKKYGYASSLYVHTRLHTGERPFQCKYCDKSFTNQGNMQVHQRVHTGEKPYKCELCGKCYAQKVGLKIHMEQCQSTKINDIKSDNNEINILGTHKSNSPQEIDSSDIEISLLPSDQSSIRLENDQTKNSFVDISDIRSNESQSVSNIFTPTINLTPIAISPVTEKMDDQLKQATEIMLSCLNSSNPSTAAAAVAAIQQLHYPQSSILHSQLQPSTTSMISQQPSNLSSLFYLQNSNNLSTVNNSVVSNNVFSNNGISSIYNSNTSNNFVSPSITPLAENNNQFNSLPTNVDINNILLSKNAQSLIDVLKIKDHLNNIHNITHNQVPVSSVYQSPINQSEGNASIFGQITSLNSMSDITKAVLNSRINHHLSILPQNIGQNQLTPQQLQLLLSQYQMLNGHHNTNLSLDNNNQNLNISQIPTNNTNYRQIPSNGQIQNIQVKSPFINSSSFIPNGNF</sequence>
<dbReference type="SUPFAM" id="SSF57667">
    <property type="entry name" value="beta-beta-alpha zinc fingers"/>
    <property type="match status" value="7"/>
</dbReference>
<feature type="domain" description="C2H2-type" evidence="12">
    <location>
        <begin position="237"/>
        <end position="264"/>
    </location>
</feature>
<dbReference type="FunFam" id="3.30.160.60:FF:000624">
    <property type="entry name" value="zinc finger protein 697"/>
    <property type="match status" value="1"/>
</dbReference>
<dbReference type="Proteomes" id="UP000035680">
    <property type="component" value="Unassembled WGS sequence"/>
</dbReference>
<feature type="region of interest" description="Disordered" evidence="11">
    <location>
        <begin position="1"/>
        <end position="84"/>
    </location>
</feature>
<name>A0A0K0G3C7_STRVS</name>
<evidence type="ECO:0000313" key="14">
    <source>
        <dbReference type="WBParaSite" id="SVE_1922800.1"/>
    </source>
</evidence>
<feature type="compositionally biased region" description="Polar residues" evidence="11">
    <location>
        <begin position="59"/>
        <end position="80"/>
    </location>
</feature>
<feature type="region of interest" description="Disordered" evidence="11">
    <location>
        <begin position="376"/>
        <end position="406"/>
    </location>
</feature>
<evidence type="ECO:0000256" key="11">
    <source>
        <dbReference type="SAM" id="MobiDB-lite"/>
    </source>
</evidence>
<feature type="compositionally biased region" description="Low complexity" evidence="11">
    <location>
        <begin position="37"/>
        <end position="49"/>
    </location>
</feature>
<dbReference type="Pfam" id="PF00096">
    <property type="entry name" value="zf-C2H2"/>
    <property type="match status" value="8"/>
</dbReference>
<dbReference type="FunFam" id="3.30.160.60:FF:000184">
    <property type="entry name" value="Zinc finger protein 333"/>
    <property type="match status" value="1"/>
</dbReference>
<feature type="domain" description="C2H2-type" evidence="12">
    <location>
        <begin position="180"/>
        <end position="207"/>
    </location>
</feature>
<reference evidence="13" key="1">
    <citation type="submission" date="2014-07" db="EMBL/GenBank/DDBJ databases">
        <authorList>
            <person name="Martin A.A"/>
            <person name="De Silva N."/>
        </authorList>
    </citation>
    <scope>NUCLEOTIDE SEQUENCE</scope>
</reference>
<keyword evidence="13" id="KW-1185">Reference proteome</keyword>
<dbReference type="PROSITE" id="PS00028">
    <property type="entry name" value="ZINC_FINGER_C2H2_1"/>
    <property type="match status" value="9"/>
</dbReference>
<feature type="compositionally biased region" description="Basic and acidic residues" evidence="11">
    <location>
        <begin position="136"/>
        <end position="147"/>
    </location>
</feature>
<evidence type="ECO:0000256" key="5">
    <source>
        <dbReference type="ARBA" id="ARBA00022771"/>
    </source>
</evidence>
<dbReference type="WBParaSite" id="SVE_1922800.1">
    <property type="protein sequence ID" value="SVE_1922800.1"/>
    <property type="gene ID" value="SVE_1922800"/>
</dbReference>
<dbReference type="FunFam" id="3.30.160.60:FF:000702">
    <property type="entry name" value="Transcription factor E4F1 isoform 1"/>
    <property type="match status" value="1"/>
</dbReference>
<evidence type="ECO:0000256" key="9">
    <source>
        <dbReference type="ARBA" id="ARBA00023242"/>
    </source>
</evidence>
<evidence type="ECO:0000256" key="2">
    <source>
        <dbReference type="ARBA" id="ARBA00006991"/>
    </source>
</evidence>
<feature type="region of interest" description="Disordered" evidence="11">
    <location>
        <begin position="118"/>
        <end position="147"/>
    </location>
</feature>
<protein>
    <submittedName>
        <fullName evidence="14">Zinc finger protein 596 (inferred by orthology to a human protein)</fullName>
    </submittedName>
</protein>
<evidence type="ECO:0000256" key="8">
    <source>
        <dbReference type="ARBA" id="ARBA00023163"/>
    </source>
</evidence>
<dbReference type="PANTHER" id="PTHR24399">
    <property type="entry name" value="ZINC FINGER AND BTB DOMAIN-CONTAINING"/>
    <property type="match status" value="1"/>
</dbReference>
<dbReference type="GO" id="GO:0001227">
    <property type="term" value="F:DNA-binding transcription repressor activity, RNA polymerase II-specific"/>
    <property type="evidence" value="ECO:0007669"/>
    <property type="project" value="TreeGrafter"/>
</dbReference>
<dbReference type="FunFam" id="3.30.160.60:FF:000475">
    <property type="entry name" value="zinc finger protein 32 isoform X1"/>
    <property type="match status" value="1"/>
</dbReference>
<comment type="subcellular location">
    <subcellularLocation>
        <location evidence="1">Nucleus</location>
    </subcellularLocation>
</comment>
<feature type="domain" description="C2H2-type" evidence="12">
    <location>
        <begin position="294"/>
        <end position="321"/>
    </location>
</feature>
<keyword evidence="6" id="KW-0862">Zinc</keyword>
<dbReference type="FunFam" id="3.30.160.60:FF:000193">
    <property type="entry name" value="Zinc finger protein 300"/>
    <property type="match status" value="1"/>
</dbReference>
<evidence type="ECO:0000256" key="1">
    <source>
        <dbReference type="ARBA" id="ARBA00004123"/>
    </source>
</evidence>
<dbReference type="AlphaFoldDB" id="A0A0K0G3C7"/>
<feature type="compositionally biased region" description="Acidic residues" evidence="11">
    <location>
        <begin position="118"/>
        <end position="135"/>
    </location>
</feature>
<dbReference type="GO" id="GO:0005654">
    <property type="term" value="C:nucleoplasm"/>
    <property type="evidence" value="ECO:0007669"/>
    <property type="project" value="TreeGrafter"/>
</dbReference>
<accession>A0A0K0G3C7</accession>
<keyword evidence="7" id="KW-0805">Transcription regulation</keyword>
<keyword evidence="4" id="KW-0677">Repeat</keyword>
<feature type="compositionally biased region" description="Low complexity" evidence="11">
    <location>
        <begin position="376"/>
        <end position="403"/>
    </location>
</feature>